<accession>A0ABX7P9W9</accession>
<dbReference type="Proteomes" id="UP000662747">
    <property type="component" value="Chromosome"/>
</dbReference>
<sequence>MRLATGMLGAVLAMLAGCAPTTLSPMAIRMVPGRPDGVTPRAGLRTGPRLSAPLQAPEDFRGNREPFSSPQWSVAYDADLLVPLGGGTGLHVGFQGELGCSEIEATCPIPLPGYGLTMGLSQYLQLGNVSVAPAVMLRGATDFGLGTLGGPGSMLGVEASVSLGVHYDDAVVGVVPFYGVHRLIVSDRNATATYGGLALTGHFDLGDGDFIELTTGGGLVRMRGVKPWWVPIFGIQGGP</sequence>
<dbReference type="PROSITE" id="PS51257">
    <property type="entry name" value="PROKAR_LIPOPROTEIN"/>
    <property type="match status" value="1"/>
</dbReference>
<reference evidence="2 3" key="1">
    <citation type="submission" date="2021-02" db="EMBL/GenBank/DDBJ databases">
        <title>De Novo genome assembly of isolated myxobacteria.</title>
        <authorList>
            <person name="Stevens D.C."/>
        </authorList>
    </citation>
    <scope>NUCLEOTIDE SEQUENCE [LARGE SCALE GENOMIC DNA]</scope>
    <source>
        <strain evidence="3">SCPEA02</strain>
    </source>
</reference>
<proteinExistence type="predicted"/>
<evidence type="ECO:0000313" key="3">
    <source>
        <dbReference type="Proteomes" id="UP000662747"/>
    </source>
</evidence>
<protein>
    <recommendedName>
        <fullName evidence="4">Lipoprotein</fullName>
    </recommendedName>
</protein>
<evidence type="ECO:0000313" key="2">
    <source>
        <dbReference type="EMBL" id="QSQ27207.1"/>
    </source>
</evidence>
<feature type="region of interest" description="Disordered" evidence="1">
    <location>
        <begin position="41"/>
        <end position="64"/>
    </location>
</feature>
<evidence type="ECO:0008006" key="4">
    <source>
        <dbReference type="Google" id="ProtNLM"/>
    </source>
</evidence>
<organism evidence="2 3">
    <name type="scientific">Pyxidicoccus parkwayensis</name>
    <dbReference type="NCBI Taxonomy" id="2813578"/>
    <lineage>
        <taxon>Bacteria</taxon>
        <taxon>Pseudomonadati</taxon>
        <taxon>Myxococcota</taxon>
        <taxon>Myxococcia</taxon>
        <taxon>Myxococcales</taxon>
        <taxon>Cystobacterineae</taxon>
        <taxon>Myxococcaceae</taxon>
        <taxon>Pyxidicoccus</taxon>
    </lineage>
</organism>
<dbReference type="RefSeq" id="WP_206728734.1">
    <property type="nucleotide sequence ID" value="NZ_CP071090.1"/>
</dbReference>
<evidence type="ECO:0000256" key="1">
    <source>
        <dbReference type="SAM" id="MobiDB-lite"/>
    </source>
</evidence>
<name>A0ABX7P9W9_9BACT</name>
<dbReference type="EMBL" id="CP071090">
    <property type="protein sequence ID" value="QSQ27207.1"/>
    <property type="molecule type" value="Genomic_DNA"/>
</dbReference>
<gene>
    <name evidence="2" type="ORF">JY651_20830</name>
</gene>
<keyword evidence="3" id="KW-1185">Reference proteome</keyword>